<reference evidence="1 2" key="1">
    <citation type="journal article" date="2011" name="J. Bacteriol.">
        <title>Complete genome sequence of Algoriphagus sp. PR1, bacterial prey of a colony-forming choanoflagellate.</title>
        <authorList>
            <person name="Alegado R.A."/>
            <person name="Ferriera S."/>
            <person name="Nusbaum C."/>
            <person name="Young S.K."/>
            <person name="Zeng Q."/>
            <person name="Imamovic A."/>
            <person name="Fairclough S.R."/>
            <person name="King N."/>
        </authorList>
    </citation>
    <scope>NUCLEOTIDE SEQUENCE [LARGE SCALE GENOMIC DNA]</scope>
    <source>
        <strain evidence="1 2">PR1</strain>
    </source>
</reference>
<evidence type="ECO:0000313" key="2">
    <source>
        <dbReference type="Proteomes" id="UP000003919"/>
    </source>
</evidence>
<keyword evidence="2" id="KW-1185">Reference proteome</keyword>
<proteinExistence type="predicted"/>
<gene>
    <name evidence="1" type="ORF">ALPR1_05565</name>
</gene>
<sequence>MFLSSGKVSKEVLVLARFRIITLNYLLDNQRFQPAIVIGVNSRCGTGSDEVTKPSLAVGLFLFQPLVYLKVNVSFLFKLPNDSFDLAFRLNVFIKTIFSSFLEITI</sequence>
<accession>A3HYM9</accession>
<dbReference type="AlphaFoldDB" id="A3HYM9"/>
<comment type="caution">
    <text evidence="1">The sequence shown here is derived from an EMBL/GenBank/DDBJ whole genome shotgun (WGS) entry which is preliminary data.</text>
</comment>
<name>A3HYM9_9BACT</name>
<organism evidence="1 2">
    <name type="scientific">Algoriphagus machipongonensis</name>
    <dbReference type="NCBI Taxonomy" id="388413"/>
    <lineage>
        <taxon>Bacteria</taxon>
        <taxon>Pseudomonadati</taxon>
        <taxon>Bacteroidota</taxon>
        <taxon>Cytophagia</taxon>
        <taxon>Cytophagales</taxon>
        <taxon>Cyclobacteriaceae</taxon>
        <taxon>Algoriphagus</taxon>
    </lineage>
</organism>
<dbReference type="Proteomes" id="UP000003919">
    <property type="component" value="Unassembled WGS sequence"/>
</dbReference>
<evidence type="ECO:0000313" key="1">
    <source>
        <dbReference type="EMBL" id="EAZ80365.1"/>
    </source>
</evidence>
<protein>
    <submittedName>
        <fullName evidence="1">Uncharacterized protein</fullName>
    </submittedName>
</protein>
<dbReference type="EMBL" id="AAXU02000001">
    <property type="protein sequence ID" value="EAZ80365.1"/>
    <property type="molecule type" value="Genomic_DNA"/>
</dbReference>
<dbReference type="HOGENOM" id="CLU_2217430_0_0_10"/>